<feature type="chain" id="PRO_5034601972" evidence="1">
    <location>
        <begin position="30"/>
        <end position="154"/>
    </location>
</feature>
<dbReference type="AlphaFoldDB" id="A0A8H7ZLC5"/>
<name>A0A8H7ZLC5_9FUNG</name>
<gene>
    <name evidence="2" type="ORF">BJ554DRAFT_5067</name>
</gene>
<keyword evidence="1" id="KW-0732">Signal</keyword>
<organism evidence="2 3">
    <name type="scientific">Olpidium bornovanus</name>
    <dbReference type="NCBI Taxonomy" id="278681"/>
    <lineage>
        <taxon>Eukaryota</taxon>
        <taxon>Fungi</taxon>
        <taxon>Fungi incertae sedis</taxon>
        <taxon>Olpidiomycota</taxon>
        <taxon>Olpidiomycotina</taxon>
        <taxon>Olpidiomycetes</taxon>
        <taxon>Olpidiales</taxon>
        <taxon>Olpidiaceae</taxon>
        <taxon>Olpidium</taxon>
    </lineage>
</organism>
<protein>
    <submittedName>
        <fullName evidence="2">Uncharacterized protein</fullName>
    </submittedName>
</protein>
<proteinExistence type="predicted"/>
<evidence type="ECO:0000256" key="1">
    <source>
        <dbReference type="SAM" id="SignalP"/>
    </source>
</evidence>
<evidence type="ECO:0000313" key="3">
    <source>
        <dbReference type="Proteomes" id="UP000673691"/>
    </source>
</evidence>
<dbReference type="Proteomes" id="UP000673691">
    <property type="component" value="Unassembled WGS sequence"/>
</dbReference>
<dbReference type="EMBL" id="JAEFCI010013269">
    <property type="protein sequence ID" value="KAG5455500.1"/>
    <property type="molecule type" value="Genomic_DNA"/>
</dbReference>
<accession>A0A8H7ZLC5</accession>
<comment type="caution">
    <text evidence="2">The sequence shown here is derived from an EMBL/GenBank/DDBJ whole genome shotgun (WGS) entry which is preliminary data.</text>
</comment>
<keyword evidence="3" id="KW-1185">Reference proteome</keyword>
<reference evidence="2 3" key="1">
    <citation type="journal article" name="Sci. Rep.">
        <title>Genome-scale phylogenetic analyses confirm Olpidium as the closest living zoosporic fungus to the non-flagellated, terrestrial fungi.</title>
        <authorList>
            <person name="Chang Y."/>
            <person name="Rochon D."/>
            <person name="Sekimoto S."/>
            <person name="Wang Y."/>
            <person name="Chovatia M."/>
            <person name="Sandor L."/>
            <person name="Salamov A."/>
            <person name="Grigoriev I.V."/>
            <person name="Stajich J.E."/>
            <person name="Spatafora J.W."/>
        </authorList>
    </citation>
    <scope>NUCLEOTIDE SEQUENCE [LARGE SCALE GENOMIC DNA]</scope>
    <source>
        <strain evidence="2">S191</strain>
    </source>
</reference>
<feature type="signal peptide" evidence="1">
    <location>
        <begin position="1"/>
        <end position="29"/>
    </location>
</feature>
<sequence length="154" mass="17102">MRKRNGLQRPWTKHIQAATLLVLLASGAAITGGDPADPGVKDAGFRGHSPDDLKHCTICRVDVATSPHLPSRHTPPSLQQTPHLPALPALRQMRSPDRPSYPLSFPFSFLFFSFPSDTKKNHRCFSAGWEELRGGGVGDGFTFFFFFFFLFGEI</sequence>
<evidence type="ECO:0000313" key="2">
    <source>
        <dbReference type="EMBL" id="KAG5455500.1"/>
    </source>
</evidence>